<feature type="transmembrane region" description="Helical" evidence="7">
    <location>
        <begin position="712"/>
        <end position="731"/>
    </location>
</feature>
<sequence length="1104" mass="114075">MPRIPARLAERLARLGPIDPRALYLLGVLAAVRAVALVVLAEALARGVVAVIDGGDGWRGAVIAGLCAAVARAGAAWLGEVVAARAAIAAKSRVRRALVLRYLAGGVDSRVGSAAQLASSGLDDLDAFARRVLPAVTGAAVVPVVVGLRILAADWVSALIVVLTVPLVPVFMALVGLHTRDRSAESVAALARLSDHLVELARGLPVLVGLGRVDEQAAALDRISEEHRRTTLATLRLAFLSSLVLELISTISVAVVAVFVGVRLVHGELPLEIGLLVLVLAPECFTPFRDLGTAFHAAQSGAVALDRARELTSRGADARTERIARGAADGAVVRARDLTVAYPERGVVLAGFDLEVRSGETVVVEGPSGAGKSTLLGAITGTLDRAARVGGALEVPTAIAWVPQHPHTVDDTVLRELRRYAPGVDDPELRAVLGRLGLHEPAADPARLSPGELRRLAVARGVARVADGAQLLVLDEPTAHLDAHSARLVVDELARVRGRVAVLIATHEHEVAAVADRRVTLGRGVLREARVEQAPEAPTIPAPDAPASGAEASPVRVLIAFLRPALGRYAAAIVLGTLAALFAAALTAVSGWLIVRASQQPPIMYLMVAIVGVRFFGVGRAALRYAERLVTHDAIFRSLGSWRARLWTALARRGGSSRALLRGGTALDHLVVTADRVRDLVPRVLLPVAVGVAVVAAALVTVALLHAPALPVFAAALAVALVLAPLVTLVADSAASAGAGRFSSALTRRMAAALPAAAELRANGAADRASAELLELDARAGDTVRRSALAAGLGSAVVVLACTAASVLVLPATVAGIAAGTLPTEIVAVLALLPLGLIDPLLAVVDAVQHAPALAAALRRTGELADPVDPAPRATDTGPSRVEELRIDGVTARWPGAAVPVVEGVDAVVQRGEWLAIEGPSGAGKSTLLSVLVGQLPAERGHVLLDGVDVAGLDATSLARRMVWCPQEGHLFDSTVRANLLLARPRDDAPRDGELWAALDAVGLADALRAHPAGLDARLGSEGAGLSGGQRQRLAIARTLLSRADVVLLDEPTAHLDAATAGELMRRLRVALADRIVVLVTHHPDDMAPGDLRLALGRAAVAAG</sequence>
<keyword evidence="5 7" id="KW-1133">Transmembrane helix</keyword>
<keyword evidence="3" id="KW-0547">Nucleotide-binding</keyword>
<gene>
    <name evidence="10" type="ORF">CLV46_2464</name>
</gene>
<dbReference type="InterPro" id="IPR017871">
    <property type="entry name" value="ABC_transporter-like_CS"/>
</dbReference>
<evidence type="ECO:0000256" key="1">
    <source>
        <dbReference type="ARBA" id="ARBA00004651"/>
    </source>
</evidence>
<feature type="transmembrane region" description="Helical" evidence="7">
    <location>
        <begin position="61"/>
        <end position="88"/>
    </location>
</feature>
<feature type="domain" description="ABC transporter" evidence="8">
    <location>
        <begin position="885"/>
        <end position="1104"/>
    </location>
</feature>
<feature type="transmembrane region" description="Helical" evidence="7">
    <location>
        <begin position="684"/>
        <end position="706"/>
    </location>
</feature>
<dbReference type="GO" id="GO:0140359">
    <property type="term" value="F:ABC-type transporter activity"/>
    <property type="evidence" value="ECO:0007669"/>
    <property type="project" value="InterPro"/>
</dbReference>
<dbReference type="Pfam" id="PF00005">
    <property type="entry name" value="ABC_tran"/>
    <property type="match status" value="2"/>
</dbReference>
<dbReference type="PROSITE" id="PS00211">
    <property type="entry name" value="ABC_TRANSPORTER_1"/>
    <property type="match status" value="2"/>
</dbReference>
<dbReference type="Proteomes" id="UP000228758">
    <property type="component" value="Unassembled WGS sequence"/>
</dbReference>
<keyword evidence="2 7" id="KW-0812">Transmembrane</keyword>
<dbReference type="Pfam" id="PF00664">
    <property type="entry name" value="ABC_membrane"/>
    <property type="match status" value="1"/>
</dbReference>
<dbReference type="InterPro" id="IPR039421">
    <property type="entry name" value="Type_1_exporter"/>
</dbReference>
<protein>
    <submittedName>
        <fullName evidence="10">ATP-binding cassette subfamily C protein CydCD</fullName>
    </submittedName>
</protein>
<evidence type="ECO:0000259" key="9">
    <source>
        <dbReference type="PROSITE" id="PS50929"/>
    </source>
</evidence>
<feature type="transmembrane region" description="Helical" evidence="7">
    <location>
        <begin position="237"/>
        <end position="263"/>
    </location>
</feature>
<evidence type="ECO:0000313" key="11">
    <source>
        <dbReference type="Proteomes" id="UP000228758"/>
    </source>
</evidence>
<feature type="transmembrane region" description="Helical" evidence="7">
    <location>
        <begin position="788"/>
        <end position="814"/>
    </location>
</feature>
<dbReference type="PROSITE" id="PS50893">
    <property type="entry name" value="ABC_TRANSPORTER_2"/>
    <property type="match status" value="2"/>
</dbReference>
<keyword evidence="6 7" id="KW-0472">Membrane</keyword>
<dbReference type="InterPro" id="IPR011527">
    <property type="entry name" value="ABC1_TM_dom"/>
</dbReference>
<feature type="domain" description="ABC transporter" evidence="8">
    <location>
        <begin position="333"/>
        <end position="548"/>
    </location>
</feature>
<dbReference type="SMART" id="SM00382">
    <property type="entry name" value="AAA"/>
    <property type="match status" value="2"/>
</dbReference>
<dbReference type="InterPro" id="IPR027417">
    <property type="entry name" value="P-loop_NTPase"/>
</dbReference>
<reference evidence="10 11" key="1">
    <citation type="submission" date="2017-11" db="EMBL/GenBank/DDBJ databases">
        <title>Genomic Encyclopedia of Archaeal and Bacterial Type Strains, Phase II (KMG-II): From Individual Species to Whole Genera.</title>
        <authorList>
            <person name="Goeker M."/>
        </authorList>
    </citation>
    <scope>NUCLEOTIDE SEQUENCE [LARGE SCALE GENOMIC DNA]</scope>
    <source>
        <strain evidence="10 11">DSM 27393</strain>
    </source>
</reference>
<dbReference type="GO" id="GO:0005886">
    <property type="term" value="C:plasma membrane"/>
    <property type="evidence" value="ECO:0007669"/>
    <property type="project" value="UniProtKB-SubCell"/>
</dbReference>
<feature type="transmembrane region" description="Helical" evidence="7">
    <location>
        <begin position="21"/>
        <end position="41"/>
    </location>
</feature>
<organism evidence="10 11">
    <name type="scientific">Diaminobutyricimonas aerilata</name>
    <dbReference type="NCBI Taxonomy" id="1162967"/>
    <lineage>
        <taxon>Bacteria</taxon>
        <taxon>Bacillati</taxon>
        <taxon>Actinomycetota</taxon>
        <taxon>Actinomycetes</taxon>
        <taxon>Micrococcales</taxon>
        <taxon>Microbacteriaceae</taxon>
        <taxon>Diaminobutyricimonas</taxon>
    </lineage>
</organism>
<feature type="transmembrane region" description="Helical" evidence="7">
    <location>
        <begin position="158"/>
        <end position="177"/>
    </location>
</feature>
<feature type="transmembrane region" description="Helical" evidence="7">
    <location>
        <begin position="569"/>
        <end position="597"/>
    </location>
</feature>
<evidence type="ECO:0000256" key="4">
    <source>
        <dbReference type="ARBA" id="ARBA00022840"/>
    </source>
</evidence>
<evidence type="ECO:0000256" key="6">
    <source>
        <dbReference type="ARBA" id="ARBA00023136"/>
    </source>
</evidence>
<evidence type="ECO:0000259" key="8">
    <source>
        <dbReference type="PROSITE" id="PS50893"/>
    </source>
</evidence>
<dbReference type="NCBIfam" id="TIGR02868">
    <property type="entry name" value="CydC"/>
    <property type="match status" value="1"/>
</dbReference>
<dbReference type="AlphaFoldDB" id="A0A2M9CLW5"/>
<dbReference type="InterPro" id="IPR003439">
    <property type="entry name" value="ABC_transporter-like_ATP-bd"/>
</dbReference>
<evidence type="ECO:0000256" key="2">
    <source>
        <dbReference type="ARBA" id="ARBA00022692"/>
    </source>
</evidence>
<dbReference type="GO" id="GO:0034775">
    <property type="term" value="P:glutathione transmembrane transport"/>
    <property type="evidence" value="ECO:0007669"/>
    <property type="project" value="InterPro"/>
</dbReference>
<evidence type="ECO:0000256" key="5">
    <source>
        <dbReference type="ARBA" id="ARBA00022989"/>
    </source>
</evidence>
<proteinExistence type="predicted"/>
<dbReference type="SUPFAM" id="SSF52540">
    <property type="entry name" value="P-loop containing nucleoside triphosphate hydrolases"/>
    <property type="match status" value="2"/>
</dbReference>
<dbReference type="SUPFAM" id="SSF90123">
    <property type="entry name" value="ABC transporter transmembrane region"/>
    <property type="match status" value="2"/>
</dbReference>
<evidence type="ECO:0000256" key="3">
    <source>
        <dbReference type="ARBA" id="ARBA00022741"/>
    </source>
</evidence>
<keyword evidence="11" id="KW-1185">Reference proteome</keyword>
<dbReference type="OrthoDB" id="3237158at2"/>
<dbReference type="InterPro" id="IPR036640">
    <property type="entry name" value="ABC1_TM_sf"/>
</dbReference>
<keyword evidence="4 10" id="KW-0067">ATP-binding</keyword>
<name>A0A2M9CLW5_9MICO</name>
<dbReference type="GO" id="GO:0045454">
    <property type="term" value="P:cell redox homeostasis"/>
    <property type="evidence" value="ECO:0007669"/>
    <property type="project" value="InterPro"/>
</dbReference>
<dbReference type="EMBL" id="PGFF01000001">
    <property type="protein sequence ID" value="PJJ72887.1"/>
    <property type="molecule type" value="Genomic_DNA"/>
</dbReference>
<dbReference type="InterPro" id="IPR014223">
    <property type="entry name" value="ABC_CydC/D"/>
</dbReference>
<dbReference type="GO" id="GO:0005524">
    <property type="term" value="F:ATP binding"/>
    <property type="evidence" value="ECO:0007669"/>
    <property type="project" value="UniProtKB-KW"/>
</dbReference>
<dbReference type="RefSeq" id="WP_100365029.1">
    <property type="nucleotide sequence ID" value="NZ_PGFF01000001.1"/>
</dbReference>
<dbReference type="PROSITE" id="PS50929">
    <property type="entry name" value="ABC_TM1F"/>
    <property type="match status" value="2"/>
</dbReference>
<feature type="transmembrane region" description="Helical" evidence="7">
    <location>
        <begin position="132"/>
        <end position="152"/>
    </location>
</feature>
<dbReference type="Gene3D" id="1.20.1560.10">
    <property type="entry name" value="ABC transporter type 1, transmembrane domain"/>
    <property type="match status" value="2"/>
</dbReference>
<dbReference type="PANTHER" id="PTHR24221:SF654">
    <property type="entry name" value="ATP-BINDING CASSETTE SUB-FAMILY B MEMBER 6"/>
    <property type="match status" value="1"/>
</dbReference>
<dbReference type="GO" id="GO:0016887">
    <property type="term" value="F:ATP hydrolysis activity"/>
    <property type="evidence" value="ECO:0007669"/>
    <property type="project" value="InterPro"/>
</dbReference>
<dbReference type="InterPro" id="IPR003593">
    <property type="entry name" value="AAA+_ATPase"/>
</dbReference>
<dbReference type="CDD" id="cd18584">
    <property type="entry name" value="ABC_6TM_AarD_CydD"/>
    <property type="match status" value="1"/>
</dbReference>
<comment type="caution">
    <text evidence="10">The sequence shown here is derived from an EMBL/GenBank/DDBJ whole genome shotgun (WGS) entry which is preliminary data.</text>
</comment>
<evidence type="ECO:0000256" key="7">
    <source>
        <dbReference type="SAM" id="Phobius"/>
    </source>
</evidence>
<dbReference type="PANTHER" id="PTHR24221">
    <property type="entry name" value="ATP-BINDING CASSETTE SUB-FAMILY B"/>
    <property type="match status" value="1"/>
</dbReference>
<feature type="domain" description="ABC transmembrane type-1" evidence="9">
    <location>
        <begin position="570"/>
        <end position="853"/>
    </location>
</feature>
<dbReference type="Gene3D" id="3.40.50.300">
    <property type="entry name" value="P-loop containing nucleotide triphosphate hydrolases"/>
    <property type="match status" value="2"/>
</dbReference>
<evidence type="ECO:0000313" key="10">
    <source>
        <dbReference type="EMBL" id="PJJ72887.1"/>
    </source>
</evidence>
<feature type="domain" description="ABC transmembrane type-1" evidence="9">
    <location>
        <begin position="25"/>
        <end position="300"/>
    </location>
</feature>
<accession>A0A2M9CLW5</accession>
<comment type="subcellular location">
    <subcellularLocation>
        <location evidence="1">Cell membrane</location>
        <topology evidence="1">Multi-pass membrane protein</topology>
    </subcellularLocation>
</comment>